<gene>
    <name evidence="2" type="ORF">PLICRDRAFT_180828</name>
</gene>
<feature type="compositionally biased region" description="Acidic residues" evidence="1">
    <location>
        <begin position="189"/>
        <end position="200"/>
    </location>
</feature>
<feature type="region of interest" description="Disordered" evidence="1">
    <location>
        <begin position="849"/>
        <end position="898"/>
    </location>
</feature>
<dbReference type="EMBL" id="KN832589">
    <property type="protein sequence ID" value="KII82999.1"/>
    <property type="molecule type" value="Genomic_DNA"/>
</dbReference>
<feature type="compositionally biased region" description="Polar residues" evidence="1">
    <location>
        <begin position="112"/>
        <end position="122"/>
    </location>
</feature>
<feature type="compositionally biased region" description="Basic and acidic residues" evidence="1">
    <location>
        <begin position="970"/>
        <end position="981"/>
    </location>
</feature>
<dbReference type="AlphaFoldDB" id="A0A0C9T1E0"/>
<reference evidence="2 3" key="1">
    <citation type="submission" date="2014-06" db="EMBL/GenBank/DDBJ databases">
        <title>Evolutionary Origins and Diversification of the Mycorrhizal Mutualists.</title>
        <authorList>
            <consortium name="DOE Joint Genome Institute"/>
            <consortium name="Mycorrhizal Genomics Consortium"/>
            <person name="Kohler A."/>
            <person name="Kuo A."/>
            <person name="Nagy L.G."/>
            <person name="Floudas D."/>
            <person name="Copeland A."/>
            <person name="Barry K.W."/>
            <person name="Cichocki N."/>
            <person name="Veneault-Fourrey C."/>
            <person name="LaButti K."/>
            <person name="Lindquist E.A."/>
            <person name="Lipzen A."/>
            <person name="Lundell T."/>
            <person name="Morin E."/>
            <person name="Murat C."/>
            <person name="Riley R."/>
            <person name="Ohm R."/>
            <person name="Sun H."/>
            <person name="Tunlid A."/>
            <person name="Henrissat B."/>
            <person name="Grigoriev I.V."/>
            <person name="Hibbett D.S."/>
            <person name="Martin F."/>
        </authorList>
    </citation>
    <scope>NUCLEOTIDE SEQUENCE [LARGE SCALE GENOMIC DNA]</scope>
    <source>
        <strain evidence="2 3">FD-325 SS-3</strain>
    </source>
</reference>
<sequence length="1016" mass="112029">MGIAQWTPARQATRSVVRETTDTPTGFREARRAVHGSKGVRGRKNNVIVEIPPSAYSTPTTRDRRFLASGANESISGALPPSSPVVGPGPSSDDEFPHVAEQGGEDRAAHVHQSSPMFNLNIVQRARARALKEKKKQGEDSSGVDAQSPADGEESEDDEAGSNYSQGVKERAAKDLKALKNGDEVYRTEDEDAEDEEEFIQEISKAQNTYQGKRTIANKSVADDGSEERAVSPSPAKKRARKGKQKASTPAHAPPDDDNLDQDEVELLGDADNDDGDWEKVSGPLPNAAKEEARELGRQFNLQVTALARKYSKGRKSLMKHTGVTLQETRAANPFNKYCTWYKHKHPMAPGDDDKRYKQEIWVKYHALIDDLDEKGREEALRPILQWVTDLQNGKVEGIDGRRSASSMMQAGMEQLEDLCRVYETHDITILGAIISKGRDPAARQMSKIFGTDQAVIELVAANKINLNRLLDRVQNCIICQDYSMEGAELPLPKDWVVDNDPQKDKGKGKDKEKDNGDMKKRDLLRGSVKADFLELLQDFVPSQTTVPWISWANFAFLHQLALRNYPHGIPVLGQGFNLRNFTTMQLETLRDALHAEGDGKLEVVRWDEADIALATKKDKSLGRVGVVIDCRGNSLRRVIDSNLFTKSREDAGEAKSQAGGKKRRSGGDDAGDRRPVMPLPRRGGDADGNPAPLKRKRVDEFAAPPRSAGSGSEPQLHAGTTARRLLDSAPDATRGPANAPDHHPSQNRRDQDERPAHRIVASRDRQPQRVQDSMGPPPTDRRRVAAPSVQPPAQRVLSGPGVPPAPRGEEAVRPRTEVSVQGGSRRVMDIEARREQRRIARENMDAFIEDFGRPSPPPPPARRAFAVRQRSVGPADSDADLPEGPAAMRRSGGFTDAHGRYFVPAPAPVRRSAGEYVQQQRDAGASRRRVSAPSRRPNLHISAEAGPGPSSLAGGSRSRSQSGGLQPIHEYERYRRRDGPYDDEDIDDDMELAPNVPRHFAEHFLDIRSLTVLAL</sequence>
<evidence type="ECO:0000313" key="3">
    <source>
        <dbReference type="Proteomes" id="UP000053263"/>
    </source>
</evidence>
<evidence type="ECO:0000256" key="1">
    <source>
        <dbReference type="SAM" id="MobiDB-lite"/>
    </source>
</evidence>
<organism evidence="2 3">
    <name type="scientific">Plicaturopsis crispa FD-325 SS-3</name>
    <dbReference type="NCBI Taxonomy" id="944288"/>
    <lineage>
        <taxon>Eukaryota</taxon>
        <taxon>Fungi</taxon>
        <taxon>Dikarya</taxon>
        <taxon>Basidiomycota</taxon>
        <taxon>Agaricomycotina</taxon>
        <taxon>Agaricomycetes</taxon>
        <taxon>Agaricomycetidae</taxon>
        <taxon>Amylocorticiales</taxon>
        <taxon>Amylocorticiaceae</taxon>
        <taxon>Plicatura</taxon>
        <taxon>Plicaturopsis crispa</taxon>
    </lineage>
</organism>
<feature type="region of interest" description="Disordered" evidence="1">
    <location>
        <begin position="53"/>
        <end position="262"/>
    </location>
</feature>
<feature type="compositionally biased region" description="Basic and acidic residues" evidence="1">
    <location>
        <begin position="808"/>
        <end position="817"/>
    </location>
</feature>
<feature type="compositionally biased region" description="Basic residues" evidence="1">
    <location>
        <begin position="126"/>
        <end position="135"/>
    </location>
</feature>
<feature type="region of interest" description="Disordered" evidence="1">
    <location>
        <begin position="729"/>
        <end position="833"/>
    </location>
</feature>
<feature type="compositionally biased region" description="Acidic residues" evidence="1">
    <location>
        <begin position="151"/>
        <end position="160"/>
    </location>
</feature>
<dbReference type="OrthoDB" id="2666400at2759"/>
<accession>A0A0C9T1E0</accession>
<name>A0A0C9T1E0_PLICR</name>
<feature type="region of interest" description="Disordered" evidence="1">
    <location>
        <begin position="912"/>
        <end position="990"/>
    </location>
</feature>
<feature type="compositionally biased region" description="Basic and acidic residues" evidence="1">
    <location>
        <begin position="168"/>
        <end position="188"/>
    </location>
</feature>
<feature type="compositionally biased region" description="Basic and acidic residues" evidence="1">
    <location>
        <begin position="741"/>
        <end position="768"/>
    </location>
</feature>
<keyword evidence="3" id="KW-1185">Reference proteome</keyword>
<feature type="compositionally biased region" description="Basic residues" evidence="1">
    <location>
        <begin position="236"/>
        <end position="245"/>
    </location>
</feature>
<feature type="compositionally biased region" description="Basic and acidic residues" evidence="1">
    <location>
        <begin position="666"/>
        <end position="676"/>
    </location>
</feature>
<feature type="region of interest" description="Disordered" evidence="1">
    <location>
        <begin position="650"/>
        <end position="694"/>
    </location>
</feature>
<feature type="compositionally biased region" description="Basic and acidic residues" evidence="1">
    <location>
        <begin position="501"/>
        <end position="521"/>
    </location>
</feature>
<feature type="region of interest" description="Disordered" evidence="1">
    <location>
        <begin position="494"/>
        <end position="521"/>
    </location>
</feature>
<feature type="region of interest" description="Disordered" evidence="1">
    <location>
        <begin position="1"/>
        <end position="40"/>
    </location>
</feature>
<dbReference type="HOGENOM" id="CLU_270961_0_0_1"/>
<evidence type="ECO:0000313" key="2">
    <source>
        <dbReference type="EMBL" id="KII82999.1"/>
    </source>
</evidence>
<feature type="compositionally biased region" description="Low complexity" evidence="1">
    <location>
        <begin position="946"/>
        <end position="967"/>
    </location>
</feature>
<protein>
    <submittedName>
        <fullName evidence="2">Uncharacterized protein</fullName>
    </submittedName>
</protein>
<dbReference type="Proteomes" id="UP000053263">
    <property type="component" value="Unassembled WGS sequence"/>
</dbReference>
<proteinExistence type="predicted"/>